<protein>
    <submittedName>
        <fullName evidence="19">Ty3/gypsy retrotransposon protein</fullName>
    </submittedName>
</protein>
<dbReference type="GO" id="GO:0006508">
    <property type="term" value="P:proteolysis"/>
    <property type="evidence" value="ECO:0007669"/>
    <property type="project" value="UniProtKB-KW"/>
</dbReference>
<dbReference type="FunFam" id="3.30.70.270:FF:000020">
    <property type="entry name" value="Transposon Tf2-6 polyprotein-like Protein"/>
    <property type="match status" value="1"/>
</dbReference>
<dbReference type="InterPro" id="IPR056924">
    <property type="entry name" value="SH3_Tf2-1"/>
</dbReference>
<dbReference type="GO" id="GO:0003887">
    <property type="term" value="F:DNA-directed DNA polymerase activity"/>
    <property type="evidence" value="ECO:0007669"/>
    <property type="project" value="UniProtKB-KW"/>
</dbReference>
<dbReference type="Proteomes" id="UP000321947">
    <property type="component" value="Unassembled WGS sequence"/>
</dbReference>
<evidence type="ECO:0000256" key="6">
    <source>
        <dbReference type="ARBA" id="ARBA00022750"/>
    </source>
</evidence>
<dbReference type="GO" id="GO:0004190">
    <property type="term" value="F:aspartic-type endopeptidase activity"/>
    <property type="evidence" value="ECO:0007669"/>
    <property type="project" value="UniProtKB-KW"/>
</dbReference>
<dbReference type="InterPro" id="IPR041577">
    <property type="entry name" value="RT_RNaseH_2"/>
</dbReference>
<dbReference type="InterPro" id="IPR050951">
    <property type="entry name" value="Retrovirus_Pol_polyprotein"/>
</dbReference>
<evidence type="ECO:0000256" key="10">
    <source>
        <dbReference type="ARBA" id="ARBA00022908"/>
    </source>
</evidence>
<feature type="compositionally biased region" description="Basic and acidic residues" evidence="16">
    <location>
        <begin position="309"/>
        <end position="318"/>
    </location>
</feature>
<dbReference type="CDD" id="cd00303">
    <property type="entry name" value="retropepsin_like"/>
    <property type="match status" value="1"/>
</dbReference>
<evidence type="ECO:0000256" key="2">
    <source>
        <dbReference type="ARBA" id="ARBA00022679"/>
    </source>
</evidence>
<dbReference type="GO" id="GO:0004519">
    <property type="term" value="F:endonuclease activity"/>
    <property type="evidence" value="ECO:0007669"/>
    <property type="project" value="UniProtKB-KW"/>
</dbReference>
<dbReference type="PROSITE" id="PS50878">
    <property type="entry name" value="RT_POL"/>
    <property type="match status" value="1"/>
</dbReference>
<dbReference type="Gene3D" id="2.40.70.10">
    <property type="entry name" value="Acid Proteases"/>
    <property type="match status" value="1"/>
</dbReference>
<dbReference type="InterPro" id="IPR000477">
    <property type="entry name" value="RT_dom"/>
</dbReference>
<evidence type="ECO:0000313" key="20">
    <source>
        <dbReference type="Proteomes" id="UP000321947"/>
    </source>
</evidence>
<dbReference type="EMBL" id="SSTD01007443">
    <property type="protein sequence ID" value="TYK18846.1"/>
    <property type="molecule type" value="Genomic_DNA"/>
</dbReference>
<evidence type="ECO:0000256" key="15">
    <source>
        <dbReference type="ARBA" id="ARBA00023268"/>
    </source>
</evidence>
<keyword evidence="4" id="KW-0540">Nuclease</keyword>
<dbReference type="InterPro" id="IPR001584">
    <property type="entry name" value="Integrase_cat-core"/>
</dbReference>
<dbReference type="PANTHER" id="PTHR37984">
    <property type="entry name" value="PROTEIN CBG26694"/>
    <property type="match status" value="1"/>
</dbReference>
<evidence type="ECO:0000256" key="8">
    <source>
        <dbReference type="ARBA" id="ARBA00022801"/>
    </source>
</evidence>
<dbReference type="InterPro" id="IPR016197">
    <property type="entry name" value="Chromo-like_dom_sf"/>
</dbReference>
<dbReference type="FunFam" id="3.30.420.10:FF:000032">
    <property type="entry name" value="Retrovirus-related Pol polyprotein from transposon 297-like Protein"/>
    <property type="match status" value="1"/>
</dbReference>
<evidence type="ECO:0000256" key="3">
    <source>
        <dbReference type="ARBA" id="ARBA00022695"/>
    </source>
</evidence>
<keyword evidence="14" id="KW-0233">DNA recombination</keyword>
<evidence type="ECO:0000256" key="4">
    <source>
        <dbReference type="ARBA" id="ARBA00022722"/>
    </source>
</evidence>
<evidence type="ECO:0000256" key="9">
    <source>
        <dbReference type="ARBA" id="ARBA00022842"/>
    </source>
</evidence>
<dbReference type="PROSITE" id="PS50994">
    <property type="entry name" value="INTEGRASE"/>
    <property type="match status" value="1"/>
</dbReference>
<accession>A0A5D3D5P9</accession>
<evidence type="ECO:0000259" key="18">
    <source>
        <dbReference type="PROSITE" id="PS50994"/>
    </source>
</evidence>
<evidence type="ECO:0000313" key="19">
    <source>
        <dbReference type="EMBL" id="TYK18846.1"/>
    </source>
</evidence>
<keyword evidence="2" id="KW-0808">Transferase</keyword>
<dbReference type="Pfam" id="PF08284">
    <property type="entry name" value="RVP_2"/>
    <property type="match status" value="1"/>
</dbReference>
<dbReference type="SUPFAM" id="SSF54160">
    <property type="entry name" value="Chromo domain-like"/>
    <property type="match status" value="1"/>
</dbReference>
<keyword evidence="13" id="KW-0238">DNA-binding</keyword>
<evidence type="ECO:0000256" key="1">
    <source>
        <dbReference type="ARBA" id="ARBA00022670"/>
    </source>
</evidence>
<dbReference type="CDD" id="cd09274">
    <property type="entry name" value="RNase_HI_RT_Ty3"/>
    <property type="match status" value="1"/>
</dbReference>
<dbReference type="SUPFAM" id="SSF53098">
    <property type="entry name" value="Ribonuclease H-like"/>
    <property type="match status" value="2"/>
</dbReference>
<evidence type="ECO:0000256" key="11">
    <source>
        <dbReference type="ARBA" id="ARBA00022918"/>
    </source>
</evidence>
<feature type="region of interest" description="Disordered" evidence="16">
    <location>
        <begin position="309"/>
        <end position="348"/>
    </location>
</feature>
<reference evidence="19 20" key="1">
    <citation type="submission" date="2019-08" db="EMBL/GenBank/DDBJ databases">
        <title>Draft genome sequences of two oriental melons (Cucumis melo L. var makuwa).</title>
        <authorList>
            <person name="Kwon S.-Y."/>
        </authorList>
    </citation>
    <scope>NUCLEOTIDE SEQUENCE [LARGE SCALE GENOMIC DNA]</scope>
    <source>
        <strain evidence="20">cv. Chang Bougi</strain>
        <tissue evidence="19">Leaf</tissue>
    </source>
</reference>
<keyword evidence="15" id="KW-0511">Multifunctional enzyme</keyword>
<dbReference type="GO" id="GO:0015074">
    <property type="term" value="P:DNA integration"/>
    <property type="evidence" value="ECO:0007669"/>
    <property type="project" value="UniProtKB-KW"/>
</dbReference>
<dbReference type="Pfam" id="PF24626">
    <property type="entry name" value="SH3_Tf2-1"/>
    <property type="match status" value="1"/>
</dbReference>
<dbReference type="InterPro" id="IPR043502">
    <property type="entry name" value="DNA/RNA_pol_sf"/>
</dbReference>
<dbReference type="Gene3D" id="3.30.420.10">
    <property type="entry name" value="Ribonuclease H-like superfamily/Ribonuclease H"/>
    <property type="match status" value="2"/>
</dbReference>
<dbReference type="InterPro" id="IPR012337">
    <property type="entry name" value="RNaseH-like_sf"/>
</dbReference>
<evidence type="ECO:0000256" key="7">
    <source>
        <dbReference type="ARBA" id="ARBA00022759"/>
    </source>
</evidence>
<dbReference type="GO" id="GO:0006310">
    <property type="term" value="P:DNA recombination"/>
    <property type="evidence" value="ECO:0007669"/>
    <property type="project" value="UniProtKB-KW"/>
</dbReference>
<feature type="compositionally biased region" description="Basic and acidic residues" evidence="16">
    <location>
        <begin position="325"/>
        <end position="348"/>
    </location>
</feature>
<dbReference type="SUPFAM" id="SSF50630">
    <property type="entry name" value="Acid proteases"/>
    <property type="match status" value="1"/>
</dbReference>
<dbReference type="InterPro" id="IPR036397">
    <property type="entry name" value="RNaseH_sf"/>
</dbReference>
<dbReference type="GO" id="GO:0046872">
    <property type="term" value="F:metal ion binding"/>
    <property type="evidence" value="ECO:0007669"/>
    <property type="project" value="UniProtKB-KW"/>
</dbReference>
<keyword evidence="11" id="KW-0695">RNA-directed DNA polymerase</keyword>
<keyword evidence="10" id="KW-0229">DNA integration</keyword>
<dbReference type="SUPFAM" id="SSF56672">
    <property type="entry name" value="DNA/RNA polymerases"/>
    <property type="match status" value="1"/>
</dbReference>
<dbReference type="InterPro" id="IPR041588">
    <property type="entry name" value="Integrase_H2C2"/>
</dbReference>
<dbReference type="InterPro" id="IPR005162">
    <property type="entry name" value="Retrotrans_gag_dom"/>
</dbReference>
<dbReference type="InterPro" id="IPR043128">
    <property type="entry name" value="Rev_trsase/Diguanyl_cyclase"/>
</dbReference>
<keyword evidence="6" id="KW-0064">Aspartyl protease</keyword>
<evidence type="ECO:0000256" key="14">
    <source>
        <dbReference type="ARBA" id="ARBA00023172"/>
    </source>
</evidence>
<dbReference type="GO" id="GO:0003964">
    <property type="term" value="F:RNA-directed DNA polymerase activity"/>
    <property type="evidence" value="ECO:0007669"/>
    <property type="project" value="UniProtKB-KW"/>
</dbReference>
<evidence type="ECO:0000259" key="17">
    <source>
        <dbReference type="PROSITE" id="PS50878"/>
    </source>
</evidence>
<proteinExistence type="predicted"/>
<sequence>MCTVMELRRLVKQSSGRLPIKQVFMKPCSGIRDVQNSGRWSKMTQKQLEDRLTAREADVGAIKQEIQRILIDKGLYYRCDKLFSKEHRCKNKELHLYIVVDDLEDTKMEEALMEEQMTEVNSIVELSLNSMVGLTTPGMFKVKGLLEHCKIITTMDCRATHNFISLTCRNPQHFDGRNNQLWGYHGVWKKPSTFRWQKQPTMGLSRGLEKQCREGECIRESRAVIWERMVQIRIEERLECIDQEIVGMKKELSKMPAIEISLNEIAKSIELMRLQSEKQQQLLFTIIETNTMERSTTSGIVTETAAKEFEKAKGKEGDASSSRMTEADRSFRTNGNERRSDGDESFQDRNKFKKIEMPVFTGEDPDSWLFRAERYFQIHKLTDSEKMLVSTVSFDGPALNWFRSQEERDKFTSWANMKERLLVRFRSNKDGTISGQFLRIKQEGTVEEYINLFDKMVAPVNDLPERVILDTFMNGLLPWVRSEVFFCRPKSLAEMMEVAQMVENREIARTEAKMCGYSGGKIAGQNSVVGKTSTGGVAGDNKNNTVFPIRTITLRSSVPNENRREGSYKRLPDAEFQARKEKGLCFRCNEKYSADHKCRMKEQRELRMFVVTEGREEYEIVEDEKEEKELGCMEINENLTTVVELSINSVVGLNDPGTMKVRGKLLGEEVVILIDCGATHNFVSEKLVRKLSLPIKETSHYGVILGSGAAVQGKGVCEKLEVQLKDWKIVEDFLPLELGGVDVILGMQWLYSLGVTTVDWKNLSLSFMAEGKEVNIKGDPSLTKARISLKNMIKNWEEKDSGFLIECRSLQVRTVEDDEHYLLNTEVESKGRIGSVIKQFRDVFEWPEKLPPRREIEHHIHLKEGTNPINVRPYRYGFHQKEEMEKLVQEMLNSGVIRPSISPYSSPVLLVKKKDGSWRFCVDYRAVNNATIPDKFPIPVVEELFDELCGATLFSKIDLKSGYHQIRMADEDIEKTAFRTHEGHYEFLVMPFGLTNAPATFQALMNNIFKPFLRKFVLVFFDDILVYSRNEEEHEVHMRKVLAVLRHHELFANQKKCHFAQQKIEYLGHVISGEGVAVDPEKIKAISDWPQPTNVKEIRGFLGLTGYYRRFVRNYGTIAAPLTQLLKKGGFYWTEEATLAFNRLKSAMMSLPVLALPDFSKQFEIEADASGYGVGAVLVQDKRPVAYYSHTLALRDRSRPVYERELMAVVLAVQRWHPYLLIGKFRVKTDQKALKFLLDQRIIQPQYQKWIAKLLGYSFEVVYKPGVENRAADALSRKPEEVQLFGLSIPIAVDLEIVKKEVFQDPKYEKIIRQIEQGEELEVNDYSLKKGLLMYKNRLVILKQSSLIPVILDTFHNSAIGGHSGFLRTYKRIAAELYWMGMKADIKKYCEECLVCQRSKTLALSPAGLLVPLEIPQAIWSDISMDFVEGLPKSSGFEVILVVVDRLSKYGHFLPLKHPYTAKLVAELFVKEIVRLHGFPLSIVSDRDKVFLSQFWIELFRLSGTKLNKSTAYHPQSDGQTEVVNRGVETYLRCFCNEKPKEWVRWLSWTEYWYNTTFHRSIGMTPFQVVYGRQPPTILSYGNSPSKNSTVEEMLLERDLVLGSLREHLRLAQEQMKLYADQKRRAVEFSVGEYVFLRIRPYRQITVRSRRNEKLAPRFYGPYMIIERIGPVAYRLQLPENSRINPVFHVSQLRKMMGQHADSQPTIQFIDENYMWKSEPEEAIEYRKIGAEQWEVLVCWRGLPKHEASWESYDEMKEKYPNFHLEDKDPDCISQYTVKQGRLLNRGQLVLPKTSNLIPTILHTFHDSVIEEHSGHMRSYKRIVTELFWEGKGNDIRKYVDQCSICQQNKVQAQSLAGLLQPLPIPSHIWEAISVDFVKELPHLKGFDTVLVVVDCEQIRPFLGHGTPFFSKDNGHGVHYRSGKIPWRRTAYHPQNNSQSEVVNKCLELCLRCFCNEKPKTWSEKLTCAKYWYNTTHHASIKTAPYAMVYGQPLPPITSYRQSHNTPSDSVEHHLQTRDEVLSTLKSHLNHTQEQIKKFADVRRTNVAYDVGDWDYLKIQLYRQQFLAKKRCKKLSPKFFWLV</sequence>
<evidence type="ECO:0000256" key="16">
    <source>
        <dbReference type="SAM" id="MobiDB-lite"/>
    </source>
</evidence>
<dbReference type="Pfam" id="PF03732">
    <property type="entry name" value="Retrotrans_gag"/>
    <property type="match status" value="1"/>
</dbReference>
<evidence type="ECO:0000256" key="13">
    <source>
        <dbReference type="ARBA" id="ARBA00023125"/>
    </source>
</evidence>
<dbReference type="PANTHER" id="PTHR37984:SF5">
    <property type="entry name" value="PROTEIN NYNRIN-LIKE"/>
    <property type="match status" value="1"/>
</dbReference>
<dbReference type="Gene3D" id="3.10.10.10">
    <property type="entry name" value="HIV Type 1 Reverse Transcriptase, subunit A, domain 1"/>
    <property type="match status" value="1"/>
</dbReference>
<evidence type="ECO:0000256" key="5">
    <source>
        <dbReference type="ARBA" id="ARBA00022723"/>
    </source>
</evidence>
<comment type="caution">
    <text evidence="19">The sequence shown here is derived from an EMBL/GenBank/DDBJ whole genome shotgun (WGS) entry which is preliminary data.</text>
</comment>
<keyword evidence="1" id="KW-0645">Protease</keyword>
<feature type="domain" description="Integrase catalytic" evidence="18">
    <location>
        <begin position="1412"/>
        <end position="1574"/>
    </location>
</feature>
<dbReference type="CDD" id="cd01647">
    <property type="entry name" value="RT_LTR"/>
    <property type="match status" value="1"/>
</dbReference>
<feature type="domain" description="Reverse transcriptase" evidence="17">
    <location>
        <begin position="892"/>
        <end position="1071"/>
    </location>
</feature>
<name>A0A5D3D5P9_CUCMM</name>
<dbReference type="GO" id="GO:0003677">
    <property type="term" value="F:DNA binding"/>
    <property type="evidence" value="ECO:0007669"/>
    <property type="project" value="UniProtKB-KW"/>
</dbReference>
<dbReference type="Gene3D" id="3.30.70.270">
    <property type="match status" value="2"/>
</dbReference>
<organism evidence="19 20">
    <name type="scientific">Cucumis melo var. makuwa</name>
    <name type="common">Oriental melon</name>
    <dbReference type="NCBI Taxonomy" id="1194695"/>
    <lineage>
        <taxon>Eukaryota</taxon>
        <taxon>Viridiplantae</taxon>
        <taxon>Streptophyta</taxon>
        <taxon>Embryophyta</taxon>
        <taxon>Tracheophyta</taxon>
        <taxon>Spermatophyta</taxon>
        <taxon>Magnoliopsida</taxon>
        <taxon>eudicotyledons</taxon>
        <taxon>Gunneridae</taxon>
        <taxon>Pentapetalae</taxon>
        <taxon>rosids</taxon>
        <taxon>fabids</taxon>
        <taxon>Cucurbitales</taxon>
        <taxon>Cucurbitaceae</taxon>
        <taxon>Benincaseae</taxon>
        <taxon>Cucumis</taxon>
    </lineage>
</organism>
<dbReference type="Gene3D" id="1.10.340.70">
    <property type="match status" value="2"/>
</dbReference>
<keyword evidence="8" id="KW-0378">Hydrolase</keyword>
<dbReference type="InterPro" id="IPR021109">
    <property type="entry name" value="Peptidase_aspartic_dom_sf"/>
</dbReference>
<dbReference type="Pfam" id="PF17921">
    <property type="entry name" value="Integrase_H2C2"/>
    <property type="match status" value="2"/>
</dbReference>
<dbReference type="Pfam" id="PF17919">
    <property type="entry name" value="RT_RNaseH_2"/>
    <property type="match status" value="1"/>
</dbReference>
<keyword evidence="7" id="KW-0255">Endonuclease</keyword>
<evidence type="ECO:0000256" key="12">
    <source>
        <dbReference type="ARBA" id="ARBA00022932"/>
    </source>
</evidence>
<dbReference type="FunFam" id="3.10.10.10:FF:000007">
    <property type="entry name" value="Retrovirus-related Pol polyprotein from transposon 17.6-like Protein"/>
    <property type="match status" value="1"/>
</dbReference>
<keyword evidence="3" id="KW-0548">Nucleotidyltransferase</keyword>
<keyword evidence="12" id="KW-0239">DNA-directed DNA polymerase</keyword>
<dbReference type="FunFam" id="1.10.340.70:FF:000001">
    <property type="entry name" value="Retrovirus-related Pol polyprotein from transposon gypsy-like Protein"/>
    <property type="match status" value="1"/>
</dbReference>
<gene>
    <name evidence="19" type="ORF">E5676_scaffold204G00390</name>
</gene>
<dbReference type="Pfam" id="PF00078">
    <property type="entry name" value="RVT_1"/>
    <property type="match status" value="1"/>
</dbReference>
<keyword evidence="5" id="KW-0479">Metal-binding</keyword>
<keyword evidence="9" id="KW-0460">Magnesium</keyword>